<comment type="caution">
    <text evidence="1">The sequence shown here is derived from an EMBL/GenBank/DDBJ whole genome shotgun (WGS) entry which is preliminary data.</text>
</comment>
<sequence>EYDFVSPPIKKESWAKIPIDNFYIDMNEIIHENLNKNKEDEIFEAICAYVDELILMVKPKELIFIAVDGVAPRAKMNEQRNRRFKSTLKVSYSKFDSNSVTPGTRFMEDFSKYIKEFIFNKIENNDNWRKIKIIYSGHDVPGEGEHKIMEDIRHSNSTCGCIYGRDSDLILLGLLHYKKNLRILSSEDFSLSKA</sequence>
<keyword evidence="2" id="KW-1185">Reference proteome</keyword>
<accession>A0ACA9S9N1</accession>
<reference evidence="1" key="1">
    <citation type="submission" date="2021-06" db="EMBL/GenBank/DDBJ databases">
        <authorList>
            <person name="Kallberg Y."/>
            <person name="Tangrot J."/>
            <person name="Rosling A."/>
        </authorList>
    </citation>
    <scope>NUCLEOTIDE SEQUENCE</scope>
    <source>
        <strain evidence="1">MA461A</strain>
    </source>
</reference>
<protein>
    <submittedName>
        <fullName evidence="1">17244_t:CDS:1</fullName>
    </submittedName>
</protein>
<name>A0ACA9S9N1_9GLOM</name>
<dbReference type="Proteomes" id="UP000789920">
    <property type="component" value="Unassembled WGS sequence"/>
</dbReference>
<evidence type="ECO:0000313" key="2">
    <source>
        <dbReference type="Proteomes" id="UP000789920"/>
    </source>
</evidence>
<gene>
    <name evidence="1" type="ORF">RPERSI_LOCUS28041</name>
</gene>
<proteinExistence type="predicted"/>
<feature type="non-terminal residue" evidence="1">
    <location>
        <position position="1"/>
    </location>
</feature>
<organism evidence="1 2">
    <name type="scientific">Racocetra persica</name>
    <dbReference type="NCBI Taxonomy" id="160502"/>
    <lineage>
        <taxon>Eukaryota</taxon>
        <taxon>Fungi</taxon>
        <taxon>Fungi incertae sedis</taxon>
        <taxon>Mucoromycota</taxon>
        <taxon>Glomeromycotina</taxon>
        <taxon>Glomeromycetes</taxon>
        <taxon>Diversisporales</taxon>
        <taxon>Gigasporaceae</taxon>
        <taxon>Racocetra</taxon>
    </lineage>
</organism>
<feature type="non-terminal residue" evidence="1">
    <location>
        <position position="194"/>
    </location>
</feature>
<dbReference type="EMBL" id="CAJVQC010100765">
    <property type="protein sequence ID" value="CAG8831150.1"/>
    <property type="molecule type" value="Genomic_DNA"/>
</dbReference>
<evidence type="ECO:0000313" key="1">
    <source>
        <dbReference type="EMBL" id="CAG8831150.1"/>
    </source>
</evidence>